<dbReference type="OrthoDB" id="2692326at2759"/>
<keyword evidence="2" id="KW-1185">Reference proteome</keyword>
<comment type="caution">
    <text evidence="1">The sequence shown here is derived from an EMBL/GenBank/DDBJ whole genome shotgun (WGS) entry which is preliminary data.</text>
</comment>
<evidence type="ECO:0008006" key="3">
    <source>
        <dbReference type="Google" id="ProtNLM"/>
    </source>
</evidence>
<name>A0A5M3M973_CONPW</name>
<protein>
    <recommendedName>
        <fullName evidence="3">F-box domain-containing protein</fullName>
    </recommendedName>
</protein>
<dbReference type="EMBL" id="JH711589">
    <property type="protein sequence ID" value="EIW75201.1"/>
    <property type="molecule type" value="Genomic_DNA"/>
</dbReference>
<evidence type="ECO:0000313" key="1">
    <source>
        <dbReference type="EMBL" id="EIW75201.1"/>
    </source>
</evidence>
<accession>A0A5M3M973</accession>
<dbReference type="KEGG" id="cput:CONPUDRAFT_169599"/>
<dbReference type="AlphaFoldDB" id="A0A5M3M973"/>
<evidence type="ECO:0000313" key="2">
    <source>
        <dbReference type="Proteomes" id="UP000053558"/>
    </source>
</evidence>
<dbReference type="Proteomes" id="UP000053558">
    <property type="component" value="Unassembled WGS sequence"/>
</dbReference>
<dbReference type="OMA" id="TITIHAQ"/>
<dbReference type="GeneID" id="19206275"/>
<reference evidence="2" key="1">
    <citation type="journal article" date="2012" name="Science">
        <title>The Paleozoic origin of enzymatic lignin decomposition reconstructed from 31 fungal genomes.</title>
        <authorList>
            <person name="Floudas D."/>
            <person name="Binder M."/>
            <person name="Riley R."/>
            <person name="Barry K."/>
            <person name="Blanchette R.A."/>
            <person name="Henrissat B."/>
            <person name="Martinez A.T."/>
            <person name="Otillar R."/>
            <person name="Spatafora J.W."/>
            <person name="Yadav J.S."/>
            <person name="Aerts A."/>
            <person name="Benoit I."/>
            <person name="Boyd A."/>
            <person name="Carlson A."/>
            <person name="Copeland A."/>
            <person name="Coutinho P.M."/>
            <person name="de Vries R.P."/>
            <person name="Ferreira P."/>
            <person name="Findley K."/>
            <person name="Foster B."/>
            <person name="Gaskell J."/>
            <person name="Glotzer D."/>
            <person name="Gorecki P."/>
            <person name="Heitman J."/>
            <person name="Hesse C."/>
            <person name="Hori C."/>
            <person name="Igarashi K."/>
            <person name="Jurgens J.A."/>
            <person name="Kallen N."/>
            <person name="Kersten P."/>
            <person name="Kohler A."/>
            <person name="Kuees U."/>
            <person name="Kumar T.K.A."/>
            <person name="Kuo A."/>
            <person name="LaButti K."/>
            <person name="Larrondo L.F."/>
            <person name="Lindquist E."/>
            <person name="Ling A."/>
            <person name="Lombard V."/>
            <person name="Lucas S."/>
            <person name="Lundell T."/>
            <person name="Martin R."/>
            <person name="McLaughlin D.J."/>
            <person name="Morgenstern I."/>
            <person name="Morin E."/>
            <person name="Murat C."/>
            <person name="Nagy L.G."/>
            <person name="Nolan M."/>
            <person name="Ohm R.A."/>
            <person name="Patyshakuliyeva A."/>
            <person name="Rokas A."/>
            <person name="Ruiz-Duenas F.J."/>
            <person name="Sabat G."/>
            <person name="Salamov A."/>
            <person name="Samejima M."/>
            <person name="Schmutz J."/>
            <person name="Slot J.C."/>
            <person name="St John F."/>
            <person name="Stenlid J."/>
            <person name="Sun H."/>
            <person name="Sun S."/>
            <person name="Syed K."/>
            <person name="Tsang A."/>
            <person name="Wiebenga A."/>
            <person name="Young D."/>
            <person name="Pisabarro A."/>
            <person name="Eastwood D.C."/>
            <person name="Martin F."/>
            <person name="Cullen D."/>
            <person name="Grigoriev I.V."/>
            <person name="Hibbett D.S."/>
        </authorList>
    </citation>
    <scope>NUCLEOTIDE SEQUENCE [LARGE SCALE GENOMIC DNA]</scope>
    <source>
        <strain evidence="2">RWD-64-598 SS2</strain>
    </source>
</reference>
<proteinExistence type="predicted"/>
<gene>
    <name evidence="1" type="ORF">CONPUDRAFT_169599</name>
</gene>
<organism evidence="1 2">
    <name type="scientific">Coniophora puteana (strain RWD-64-598)</name>
    <name type="common">Brown rot fungus</name>
    <dbReference type="NCBI Taxonomy" id="741705"/>
    <lineage>
        <taxon>Eukaryota</taxon>
        <taxon>Fungi</taxon>
        <taxon>Dikarya</taxon>
        <taxon>Basidiomycota</taxon>
        <taxon>Agaricomycotina</taxon>
        <taxon>Agaricomycetes</taxon>
        <taxon>Agaricomycetidae</taxon>
        <taxon>Boletales</taxon>
        <taxon>Coniophorineae</taxon>
        <taxon>Coniophoraceae</taxon>
        <taxon>Coniophora</taxon>
    </lineage>
</organism>
<dbReference type="RefSeq" id="XP_007774620.1">
    <property type="nucleotide sequence ID" value="XM_007776430.1"/>
</dbReference>
<sequence length="481" mass="54254">MSLCTKDFADADDRMLTLTHVCQQWRQVALSFPHLWFKVRSNKTTDPDKVRAILERSKSTLLDVEVNLGESVSGQLVEVVRQVLDQTSRMRTLVIQGDDIELARPSFDTPAPFLEELALINDWEAPIVAIDDELFDEETPSLRELVLHGCVLRWDSPIFSGLTRLSLFSSPFSDFGALKPDVRELSIVLHSCGNTLERLELCNFLESSGLWDRSWDTLSNAVKLPRLKFAILSEFDFFTLVSFFKHVNISPAVPINVWNVDINNPRMVLPSPIPLLPSQFFISPDASPAPSKCLQLIVHTMGIDFHVYEQNPNAKVPWYRYMPSDEDHFFATFCWPLDEDNIQVITQNVHGNIPFSDIHTLEVEGGYLPAERSFWDGLFRNTARVHNLILGTGIAKKHLLSVFHVLAPDGHGSSQKASTTLLLPHLTRLHFATPHIQEMDPELVTSILKRRKQAGAKVETITIHAQEVQGYADAMGATVVQ</sequence>